<dbReference type="Gene3D" id="1.20.1280.50">
    <property type="match status" value="1"/>
</dbReference>
<dbReference type="Gene3D" id="3.80.10.10">
    <property type="entry name" value="Ribonuclease Inhibitor"/>
    <property type="match status" value="1"/>
</dbReference>
<accession>A0ABR2ZQW5</accession>
<name>A0ABR2ZQW5_9AGAR</name>
<evidence type="ECO:0000259" key="1">
    <source>
        <dbReference type="Pfam" id="PF12937"/>
    </source>
</evidence>
<feature type="domain" description="F-box" evidence="1">
    <location>
        <begin position="95"/>
        <end position="157"/>
    </location>
</feature>
<reference evidence="2 3" key="1">
    <citation type="submission" date="2024-05" db="EMBL/GenBank/DDBJ databases">
        <title>A draft genome resource for the thread blight pathogen Marasmius tenuissimus strain MS-2.</title>
        <authorList>
            <person name="Yulfo-Soto G.E."/>
            <person name="Baruah I.K."/>
            <person name="Amoako-Attah I."/>
            <person name="Bukari Y."/>
            <person name="Meinhardt L.W."/>
            <person name="Bailey B.A."/>
            <person name="Cohen S.P."/>
        </authorList>
    </citation>
    <scope>NUCLEOTIDE SEQUENCE [LARGE SCALE GENOMIC DNA]</scope>
    <source>
        <strain evidence="2 3">MS-2</strain>
    </source>
</reference>
<keyword evidence="3" id="KW-1185">Reference proteome</keyword>
<protein>
    <recommendedName>
        <fullName evidence="1">F-box domain-containing protein</fullName>
    </recommendedName>
</protein>
<dbReference type="Proteomes" id="UP001437256">
    <property type="component" value="Unassembled WGS sequence"/>
</dbReference>
<dbReference type="InterPro" id="IPR032675">
    <property type="entry name" value="LRR_dom_sf"/>
</dbReference>
<dbReference type="SUPFAM" id="SSF52047">
    <property type="entry name" value="RNI-like"/>
    <property type="match status" value="1"/>
</dbReference>
<dbReference type="EMBL" id="JBBXMP010000080">
    <property type="protein sequence ID" value="KAL0063517.1"/>
    <property type="molecule type" value="Genomic_DNA"/>
</dbReference>
<evidence type="ECO:0000313" key="3">
    <source>
        <dbReference type="Proteomes" id="UP001437256"/>
    </source>
</evidence>
<gene>
    <name evidence="2" type="ORF">AAF712_009614</name>
</gene>
<proteinExistence type="predicted"/>
<dbReference type="InterPro" id="IPR001810">
    <property type="entry name" value="F-box_dom"/>
</dbReference>
<dbReference type="Pfam" id="PF12937">
    <property type="entry name" value="F-box-like"/>
    <property type="match status" value="1"/>
</dbReference>
<sequence>MDQYLAIGSRCYREVMCISADDYPVELHLLSSNYAPTDAEASQTLTLIEEEERALAACISGIANFRWVLEDLIGRKSILKERIKQRRAAVSVTRRIPVELWVQIFARLYSMTEDEYPLTLHTSQGVWMAPAIALSQVCSRWRGILLSTPALWTSIDISLSSLPPSSQRLLELYLRNSKQHPLHVKLQGGNYYARIHAEAVETLRDTIMTHIHRSESLSCHHFGKQFVIPEGSLSNLIALTDNSRDRNAQWQAAFKDAPRLTSVTSSFLYPLHDLPYHQLTSLECRNLLHRDVEKLARQVLPSCGELESLTLRDPGVDDSRTDSSRCSSRSRLENVPNLRSFSITFSVPDDPIDVTSPIHGTILSIKASALTTLRLNFSQGQAEGWATVLVDFLAQTSSTSLRSLSLSIVHSSIPHNQTLSGLLQAVPNLVEFELALDRTRASTLRSAGRWAYQDFLLRHIGNFFHDIQSTTLFPKLTNISFSAMNHMILTNDFVNLALTAAESRTSTSLSTGIGAKVNIDPLAHVQVICRRLRKGKATGHWETFALSSEARQRIRNLSRSGVRVVMEGHNEMKSTSVGEFSTLDAYSTSIFAT</sequence>
<organism evidence="2 3">
    <name type="scientific">Marasmius tenuissimus</name>
    <dbReference type="NCBI Taxonomy" id="585030"/>
    <lineage>
        <taxon>Eukaryota</taxon>
        <taxon>Fungi</taxon>
        <taxon>Dikarya</taxon>
        <taxon>Basidiomycota</taxon>
        <taxon>Agaricomycotina</taxon>
        <taxon>Agaricomycetes</taxon>
        <taxon>Agaricomycetidae</taxon>
        <taxon>Agaricales</taxon>
        <taxon>Marasmiineae</taxon>
        <taxon>Marasmiaceae</taxon>
        <taxon>Marasmius</taxon>
    </lineage>
</organism>
<evidence type="ECO:0000313" key="2">
    <source>
        <dbReference type="EMBL" id="KAL0063517.1"/>
    </source>
</evidence>
<comment type="caution">
    <text evidence="2">The sequence shown here is derived from an EMBL/GenBank/DDBJ whole genome shotgun (WGS) entry which is preliminary data.</text>
</comment>